<evidence type="ECO:0000256" key="5">
    <source>
        <dbReference type="ARBA" id="ARBA00023049"/>
    </source>
</evidence>
<dbReference type="GO" id="GO:0008270">
    <property type="term" value="F:zinc ion binding"/>
    <property type="evidence" value="ECO:0007669"/>
    <property type="project" value="TreeGrafter"/>
</dbReference>
<dbReference type="EMBL" id="MEUG01000001">
    <property type="protein sequence ID" value="OGC27483.1"/>
    <property type="molecule type" value="Genomic_DNA"/>
</dbReference>
<dbReference type="Pfam" id="PF14464">
    <property type="entry name" value="Prok-JAB"/>
    <property type="match status" value="1"/>
</dbReference>
<keyword evidence="3" id="KW-0378">Hydrolase</keyword>
<dbReference type="GO" id="GO:0008235">
    <property type="term" value="F:metalloexopeptidase activity"/>
    <property type="evidence" value="ECO:0007669"/>
    <property type="project" value="TreeGrafter"/>
</dbReference>
<keyword evidence="1" id="KW-0645">Protease</keyword>
<sequence length="192" mass="21585">MFIITERQYGIIMKQAQDCYPAETGGFLGGHDNKILGVLPIPNKNPGDQTTQFALTGDDIELAYRFLVKHKLEYLGVYHTHPRGVPYPSPQDLAHNQKYLFIVGLRDRRSPELYAWRVENKQVFAEDIKIISDFGATVIDIHTGQPKLTENSAKEAADKLAQDIDTMIAGKMPNYPKLEPGDWDASSFSTFA</sequence>
<evidence type="ECO:0000313" key="8">
    <source>
        <dbReference type="Proteomes" id="UP000178602"/>
    </source>
</evidence>
<reference evidence="7 8" key="1">
    <citation type="journal article" date="2016" name="Nat. Commun.">
        <title>Thousands of microbial genomes shed light on interconnected biogeochemical processes in an aquifer system.</title>
        <authorList>
            <person name="Anantharaman K."/>
            <person name="Brown C.T."/>
            <person name="Hug L.A."/>
            <person name="Sharon I."/>
            <person name="Castelle C.J."/>
            <person name="Probst A.J."/>
            <person name="Thomas B.C."/>
            <person name="Singh A."/>
            <person name="Wilkins M.J."/>
            <person name="Karaoz U."/>
            <person name="Brodie E.L."/>
            <person name="Williams K.H."/>
            <person name="Hubbard S.S."/>
            <person name="Banfield J.F."/>
        </authorList>
    </citation>
    <scope>NUCLEOTIDE SEQUENCE [LARGE SCALE GENOMIC DNA]</scope>
</reference>
<dbReference type="Proteomes" id="UP000178602">
    <property type="component" value="Unassembled WGS sequence"/>
</dbReference>
<evidence type="ECO:0000256" key="3">
    <source>
        <dbReference type="ARBA" id="ARBA00022801"/>
    </source>
</evidence>
<organism evidence="7 8">
    <name type="scientific">candidate division WOR-1 bacterium RIFOXYC12_FULL_54_18</name>
    <dbReference type="NCBI Taxonomy" id="1802584"/>
    <lineage>
        <taxon>Bacteria</taxon>
        <taxon>Bacillati</taxon>
        <taxon>Saganbacteria</taxon>
    </lineage>
</organism>
<protein>
    <recommendedName>
        <fullName evidence="6">JAB domain-containing protein</fullName>
    </recommendedName>
</protein>
<dbReference type="SUPFAM" id="SSF102712">
    <property type="entry name" value="JAB1/MPN domain"/>
    <property type="match status" value="1"/>
</dbReference>
<evidence type="ECO:0000259" key="6">
    <source>
        <dbReference type="Pfam" id="PF14464"/>
    </source>
</evidence>
<gene>
    <name evidence="7" type="ORF">A3K49_00405</name>
</gene>
<comment type="caution">
    <text evidence="7">The sequence shown here is derived from an EMBL/GenBank/DDBJ whole genome shotgun (WGS) entry which is preliminary data.</text>
</comment>
<dbReference type="AlphaFoldDB" id="A0A1F4T5Y0"/>
<dbReference type="InterPro" id="IPR028090">
    <property type="entry name" value="JAB_dom_prok"/>
</dbReference>
<dbReference type="Gene3D" id="3.40.140.10">
    <property type="entry name" value="Cytidine Deaminase, domain 2"/>
    <property type="match status" value="1"/>
</dbReference>
<evidence type="ECO:0000256" key="4">
    <source>
        <dbReference type="ARBA" id="ARBA00022833"/>
    </source>
</evidence>
<dbReference type="GO" id="GO:0006508">
    <property type="term" value="P:proteolysis"/>
    <property type="evidence" value="ECO:0007669"/>
    <property type="project" value="UniProtKB-KW"/>
</dbReference>
<accession>A0A1F4T5Y0</accession>
<name>A0A1F4T5Y0_UNCSA</name>
<keyword evidence="5" id="KW-0482">Metalloprotease</keyword>
<feature type="domain" description="JAB" evidence="6">
    <location>
        <begin position="8"/>
        <end position="116"/>
    </location>
</feature>
<dbReference type="InterPro" id="IPR051929">
    <property type="entry name" value="VirAsm_ModProt"/>
</dbReference>
<evidence type="ECO:0000313" key="7">
    <source>
        <dbReference type="EMBL" id="OGC27483.1"/>
    </source>
</evidence>
<evidence type="ECO:0000256" key="1">
    <source>
        <dbReference type="ARBA" id="ARBA00022670"/>
    </source>
</evidence>
<dbReference type="PANTHER" id="PTHR34858">
    <property type="entry name" value="CYSO-CYSTEINE PEPTIDASE"/>
    <property type="match status" value="1"/>
</dbReference>
<evidence type="ECO:0000256" key="2">
    <source>
        <dbReference type="ARBA" id="ARBA00022723"/>
    </source>
</evidence>
<dbReference type="PANTHER" id="PTHR34858:SF1">
    <property type="entry name" value="CYSO-CYSTEINE PEPTIDASE"/>
    <property type="match status" value="1"/>
</dbReference>
<proteinExistence type="predicted"/>
<keyword evidence="4" id="KW-0862">Zinc</keyword>
<keyword evidence="2" id="KW-0479">Metal-binding</keyword>
<dbReference type="CDD" id="cd08070">
    <property type="entry name" value="MPN_like"/>
    <property type="match status" value="1"/>
</dbReference>